<name>A0AAU7UFY9_9DEIO</name>
<dbReference type="CDD" id="cd10917">
    <property type="entry name" value="CE4_NodB_like_6s_7s"/>
    <property type="match status" value="1"/>
</dbReference>
<dbReference type="GO" id="GO:0016810">
    <property type="term" value="F:hydrolase activity, acting on carbon-nitrogen (but not peptide) bonds"/>
    <property type="evidence" value="ECO:0007669"/>
    <property type="project" value="InterPro"/>
</dbReference>
<dbReference type="PROSITE" id="PS51677">
    <property type="entry name" value="NODB"/>
    <property type="match status" value="1"/>
</dbReference>
<accession>A0AAU7UFY9</accession>
<feature type="chain" id="PRO_5043650000" evidence="3">
    <location>
        <begin position="18"/>
        <end position="409"/>
    </location>
</feature>
<evidence type="ECO:0000256" key="1">
    <source>
        <dbReference type="ARBA" id="ARBA00022723"/>
    </source>
</evidence>
<dbReference type="EMBL" id="CP158300">
    <property type="protein sequence ID" value="XBV87362.1"/>
    <property type="molecule type" value="Genomic_DNA"/>
</dbReference>
<feature type="domain" description="NodB homology" evidence="4">
    <location>
        <begin position="220"/>
        <end position="397"/>
    </location>
</feature>
<reference evidence="5" key="1">
    <citation type="submission" date="2024-06" db="EMBL/GenBank/DDBJ databases">
        <title>Draft Genome Sequence of Deinococcus sonorensis Type Strain KR-87, a Biofilm Producing Representative of the Genus Deinococcus.</title>
        <authorList>
            <person name="Boren L.S."/>
            <person name="Grosso R.A."/>
            <person name="Hugenberg-Cox A.N."/>
            <person name="Hill J.T.E."/>
            <person name="Albert C.M."/>
            <person name="Tuohy J.M."/>
        </authorList>
    </citation>
    <scope>NUCLEOTIDE SEQUENCE</scope>
    <source>
        <strain evidence="5">KR-87</strain>
        <plasmid evidence="5">pDson02</plasmid>
    </source>
</reference>
<dbReference type="AlphaFoldDB" id="A0AAU7UFY9"/>
<organism evidence="5">
    <name type="scientific">Deinococcus sonorensis KR-87</name>
    <dbReference type="NCBI Taxonomy" id="694439"/>
    <lineage>
        <taxon>Bacteria</taxon>
        <taxon>Thermotogati</taxon>
        <taxon>Deinococcota</taxon>
        <taxon>Deinococci</taxon>
        <taxon>Deinococcales</taxon>
        <taxon>Deinococcaceae</taxon>
        <taxon>Deinococcus</taxon>
    </lineage>
</organism>
<dbReference type="InterPro" id="IPR050248">
    <property type="entry name" value="Polysacc_deacetylase_ArnD"/>
</dbReference>
<dbReference type="PANTHER" id="PTHR10587:SF133">
    <property type="entry name" value="CHITIN DEACETYLASE 1-RELATED"/>
    <property type="match status" value="1"/>
</dbReference>
<keyword evidence="3" id="KW-0732">Signal</keyword>
<proteinExistence type="predicted"/>
<dbReference type="EC" id="3.-.-.-" evidence="5"/>
<evidence type="ECO:0000259" key="4">
    <source>
        <dbReference type="PROSITE" id="PS51677"/>
    </source>
</evidence>
<geneLocation type="plasmid" evidence="5">
    <name>pDson02</name>
</geneLocation>
<dbReference type="KEGG" id="dsc:ABOD76_20135"/>
<keyword evidence="5" id="KW-0614">Plasmid</keyword>
<keyword evidence="1" id="KW-0479">Metal-binding</keyword>
<dbReference type="PANTHER" id="PTHR10587">
    <property type="entry name" value="GLYCOSYL TRANSFERASE-RELATED"/>
    <property type="match status" value="1"/>
</dbReference>
<evidence type="ECO:0000313" key="5">
    <source>
        <dbReference type="EMBL" id="XBV87362.1"/>
    </source>
</evidence>
<keyword evidence="2 5" id="KW-0378">Hydrolase</keyword>
<feature type="signal peptide" evidence="3">
    <location>
        <begin position="1"/>
        <end position="17"/>
    </location>
</feature>
<dbReference type="SUPFAM" id="SSF88713">
    <property type="entry name" value="Glycoside hydrolase/deacetylase"/>
    <property type="match status" value="1"/>
</dbReference>
<evidence type="ECO:0000256" key="3">
    <source>
        <dbReference type="SAM" id="SignalP"/>
    </source>
</evidence>
<dbReference type="InterPro" id="IPR011330">
    <property type="entry name" value="Glyco_hydro/deAcase_b/a-brl"/>
</dbReference>
<protein>
    <submittedName>
        <fullName evidence="5">Polysaccharide deacetylase family protein</fullName>
        <ecNumber evidence="5">3.-.-.-</ecNumber>
    </submittedName>
</protein>
<dbReference type="RefSeq" id="WP_350245512.1">
    <property type="nucleotide sequence ID" value="NZ_CP158300.1"/>
</dbReference>
<dbReference type="GO" id="GO:0016020">
    <property type="term" value="C:membrane"/>
    <property type="evidence" value="ECO:0007669"/>
    <property type="project" value="TreeGrafter"/>
</dbReference>
<gene>
    <name evidence="5" type="ORF">ABOD76_20135</name>
</gene>
<dbReference type="Gene3D" id="3.20.20.370">
    <property type="entry name" value="Glycoside hydrolase/deacetylase"/>
    <property type="match status" value="1"/>
</dbReference>
<sequence>MRAFLTLLILLSGPAVVAQGALHPVPLVQPPRPTLPGEVQPLAPGARPAEVLPRLTLRPAIPELERLEYRGNGFIEVAHGVLLLTPAAQTLAHERALALQVVEGAFRTRPTLEEVDVSVYDRASYGGFGGPLPLFTASVPRPRLMDFRRYAEGLGVYERVYEGATRAAPSPAPVARVREQTPTFHGSASGLLTQRVAQSVSQFNGGVRGGLLFKGPLDQRTAALTFDDAPHPLYEPLLLDLLRRAGIRATFFVIGRNAVAYPYFVRDMAEQGDEVGNHTYHHVRLPGLSAAQVRDELLSANRAISTLTGQPVRYFRPPGGDYSPLTLQVAEQLGLTTTFWTDDPGDFNNPGDAVVQSRLVARLRPGGIVLLHDNAPEAIDVLRTFLQVARSRDMQLTTVGHLVGRRSQP</sequence>
<evidence type="ECO:0000256" key="2">
    <source>
        <dbReference type="ARBA" id="ARBA00022801"/>
    </source>
</evidence>
<dbReference type="Pfam" id="PF01522">
    <property type="entry name" value="Polysacc_deac_1"/>
    <property type="match status" value="1"/>
</dbReference>
<dbReference type="GO" id="GO:0005975">
    <property type="term" value="P:carbohydrate metabolic process"/>
    <property type="evidence" value="ECO:0007669"/>
    <property type="project" value="InterPro"/>
</dbReference>
<dbReference type="InterPro" id="IPR002509">
    <property type="entry name" value="NODB_dom"/>
</dbReference>
<dbReference type="GO" id="GO:0046872">
    <property type="term" value="F:metal ion binding"/>
    <property type="evidence" value="ECO:0007669"/>
    <property type="project" value="UniProtKB-KW"/>
</dbReference>